<feature type="compositionally biased region" description="Basic residues" evidence="1">
    <location>
        <begin position="76"/>
        <end position="86"/>
    </location>
</feature>
<feature type="compositionally biased region" description="Acidic residues" evidence="1">
    <location>
        <begin position="11"/>
        <end position="28"/>
    </location>
</feature>
<evidence type="ECO:0000313" key="3">
    <source>
        <dbReference type="Proteomes" id="UP000631114"/>
    </source>
</evidence>
<dbReference type="EMBL" id="JADFTS010000007">
    <property type="protein sequence ID" value="KAF9596700.1"/>
    <property type="molecule type" value="Genomic_DNA"/>
</dbReference>
<sequence>MEALIATYKDVDDDDDEEEEEEEEEEEDHFTNTTNNQAQPIKEEVELSEEYISAAHKPLSSLTQQQLPTPTTIITLKKKPKKKKPKTNSVWIKQKKGKKKSKLNTNTQQVSIEKSTVLLAPITRTLEKTDDSVDMKICLSKVNKAEKVELRRRIDYFGSCKGLPDGDLYAPKVPDMVRYKGQKLGFATDGKEESSKAVPVYFAYQ</sequence>
<dbReference type="Proteomes" id="UP000631114">
    <property type="component" value="Unassembled WGS sequence"/>
</dbReference>
<protein>
    <submittedName>
        <fullName evidence="2">Uncharacterized protein</fullName>
    </submittedName>
</protein>
<keyword evidence="3" id="KW-1185">Reference proteome</keyword>
<evidence type="ECO:0000256" key="1">
    <source>
        <dbReference type="SAM" id="MobiDB-lite"/>
    </source>
</evidence>
<accession>A0A835HCR5</accession>
<proteinExistence type="predicted"/>
<feature type="region of interest" description="Disordered" evidence="1">
    <location>
        <begin position="57"/>
        <end position="107"/>
    </location>
</feature>
<dbReference type="AlphaFoldDB" id="A0A835HCR5"/>
<comment type="caution">
    <text evidence="2">The sequence shown here is derived from an EMBL/GenBank/DDBJ whole genome shotgun (WGS) entry which is preliminary data.</text>
</comment>
<dbReference type="OrthoDB" id="10266026at2759"/>
<feature type="region of interest" description="Disordered" evidence="1">
    <location>
        <begin position="1"/>
        <end position="41"/>
    </location>
</feature>
<name>A0A835HCR5_9MAGN</name>
<evidence type="ECO:0000313" key="2">
    <source>
        <dbReference type="EMBL" id="KAF9596700.1"/>
    </source>
</evidence>
<gene>
    <name evidence="2" type="ORF">IFM89_012899</name>
</gene>
<feature type="compositionally biased region" description="Low complexity" evidence="1">
    <location>
        <begin position="57"/>
        <end position="75"/>
    </location>
</feature>
<feature type="compositionally biased region" description="Basic residues" evidence="1">
    <location>
        <begin position="93"/>
        <end position="102"/>
    </location>
</feature>
<organism evidence="2 3">
    <name type="scientific">Coptis chinensis</name>
    <dbReference type="NCBI Taxonomy" id="261450"/>
    <lineage>
        <taxon>Eukaryota</taxon>
        <taxon>Viridiplantae</taxon>
        <taxon>Streptophyta</taxon>
        <taxon>Embryophyta</taxon>
        <taxon>Tracheophyta</taxon>
        <taxon>Spermatophyta</taxon>
        <taxon>Magnoliopsida</taxon>
        <taxon>Ranunculales</taxon>
        <taxon>Ranunculaceae</taxon>
        <taxon>Coptidoideae</taxon>
        <taxon>Coptis</taxon>
    </lineage>
</organism>
<reference evidence="2 3" key="1">
    <citation type="submission" date="2020-10" db="EMBL/GenBank/DDBJ databases">
        <title>The Coptis chinensis genome and diversification of protoberbering-type alkaloids.</title>
        <authorList>
            <person name="Wang B."/>
            <person name="Shu S."/>
            <person name="Song C."/>
            <person name="Liu Y."/>
        </authorList>
    </citation>
    <scope>NUCLEOTIDE SEQUENCE [LARGE SCALE GENOMIC DNA]</scope>
    <source>
        <strain evidence="2">HL-2020</strain>
        <tissue evidence="2">Leaf</tissue>
    </source>
</reference>